<dbReference type="InterPro" id="IPR020846">
    <property type="entry name" value="MFS_dom"/>
</dbReference>
<dbReference type="InterPro" id="IPR036259">
    <property type="entry name" value="MFS_trans_sf"/>
</dbReference>
<dbReference type="SUPFAM" id="SSF103473">
    <property type="entry name" value="MFS general substrate transporter"/>
    <property type="match status" value="1"/>
</dbReference>
<dbReference type="EMBL" id="JAWQEG010005636">
    <property type="protein sequence ID" value="KAK3857324.1"/>
    <property type="molecule type" value="Genomic_DNA"/>
</dbReference>
<dbReference type="PROSITE" id="PS50850">
    <property type="entry name" value="MFS"/>
    <property type="match status" value="1"/>
</dbReference>
<dbReference type="Pfam" id="PF07690">
    <property type="entry name" value="MFS_1"/>
    <property type="match status" value="1"/>
</dbReference>
<feature type="transmembrane region" description="Helical" evidence="10">
    <location>
        <begin position="349"/>
        <end position="376"/>
    </location>
</feature>
<evidence type="ECO:0000256" key="4">
    <source>
        <dbReference type="ARBA" id="ARBA00022597"/>
    </source>
</evidence>
<gene>
    <name evidence="13" type="ORF">Pcinc_036253</name>
    <name evidence="12" type="ORF">Pcinc_036414</name>
</gene>
<protein>
    <recommendedName>
        <fullName evidence="8">Sugar phosphate exchanger 3</fullName>
    </recommendedName>
    <alternativeName>
        <fullName evidence="9">Solute carrier family 37 member 3</fullName>
    </alternativeName>
</protein>
<comment type="subcellular location">
    <subcellularLocation>
        <location evidence="1">Membrane</location>
        <topology evidence="1">Multi-pass membrane protein</topology>
    </subcellularLocation>
</comment>
<dbReference type="PANTHER" id="PTHR43184:SF12">
    <property type="entry name" value="SUGAR PHOSPHATE EXCHANGER 3"/>
    <property type="match status" value="1"/>
</dbReference>
<keyword evidence="6 10" id="KW-1133">Transmembrane helix</keyword>
<feature type="transmembrane region" description="Helical" evidence="10">
    <location>
        <begin position="185"/>
        <end position="210"/>
    </location>
</feature>
<dbReference type="AlphaFoldDB" id="A0AAE1EMD8"/>
<dbReference type="EMBL" id="JAWQEG010005592">
    <property type="protein sequence ID" value="KAK3857492.1"/>
    <property type="molecule type" value="Genomic_DNA"/>
</dbReference>
<feature type="transmembrane region" description="Helical" evidence="10">
    <location>
        <begin position="121"/>
        <end position="142"/>
    </location>
</feature>
<feature type="domain" description="Major facilitator superfamily (MFS) profile" evidence="11">
    <location>
        <begin position="35"/>
        <end position="507"/>
    </location>
</feature>
<keyword evidence="5 10" id="KW-0812">Transmembrane</keyword>
<dbReference type="PIRSF" id="PIRSF002808">
    <property type="entry name" value="Hexose_phosphate_transp"/>
    <property type="match status" value="1"/>
</dbReference>
<dbReference type="Gene3D" id="1.20.1250.20">
    <property type="entry name" value="MFS general substrate transporter like domains"/>
    <property type="match status" value="2"/>
</dbReference>
<feature type="transmembrane region" description="Helical" evidence="10">
    <location>
        <begin position="216"/>
        <end position="235"/>
    </location>
</feature>
<evidence type="ECO:0000256" key="6">
    <source>
        <dbReference type="ARBA" id="ARBA00022989"/>
    </source>
</evidence>
<keyword evidence="4" id="KW-0762">Sugar transport</keyword>
<name>A0AAE1EMD8_PETCI</name>
<evidence type="ECO:0000256" key="10">
    <source>
        <dbReference type="SAM" id="Phobius"/>
    </source>
</evidence>
<evidence type="ECO:0000313" key="14">
    <source>
        <dbReference type="Proteomes" id="UP001286313"/>
    </source>
</evidence>
<comment type="caution">
    <text evidence="12">The sequence shown here is derived from an EMBL/GenBank/DDBJ whole genome shotgun (WGS) entry which is preliminary data.</text>
</comment>
<dbReference type="Proteomes" id="UP001286313">
    <property type="component" value="Unassembled WGS sequence"/>
</dbReference>
<keyword evidence="14" id="KW-1185">Reference proteome</keyword>
<evidence type="ECO:0000256" key="2">
    <source>
        <dbReference type="ARBA" id="ARBA00009598"/>
    </source>
</evidence>
<keyword evidence="3" id="KW-0813">Transport</keyword>
<feature type="transmembrane region" description="Helical" evidence="10">
    <location>
        <begin position="383"/>
        <end position="401"/>
    </location>
</feature>
<evidence type="ECO:0000256" key="7">
    <source>
        <dbReference type="ARBA" id="ARBA00023136"/>
    </source>
</evidence>
<evidence type="ECO:0000256" key="9">
    <source>
        <dbReference type="ARBA" id="ARBA00042039"/>
    </source>
</evidence>
<organism evidence="12 14">
    <name type="scientific">Petrolisthes cinctipes</name>
    <name type="common">Flat porcelain crab</name>
    <dbReference type="NCBI Taxonomy" id="88211"/>
    <lineage>
        <taxon>Eukaryota</taxon>
        <taxon>Metazoa</taxon>
        <taxon>Ecdysozoa</taxon>
        <taxon>Arthropoda</taxon>
        <taxon>Crustacea</taxon>
        <taxon>Multicrustacea</taxon>
        <taxon>Malacostraca</taxon>
        <taxon>Eumalacostraca</taxon>
        <taxon>Eucarida</taxon>
        <taxon>Decapoda</taxon>
        <taxon>Pleocyemata</taxon>
        <taxon>Anomura</taxon>
        <taxon>Galatheoidea</taxon>
        <taxon>Porcellanidae</taxon>
        <taxon>Petrolisthes</taxon>
    </lineage>
</organism>
<accession>A0AAE1EMD8</accession>
<dbReference type="GO" id="GO:0022857">
    <property type="term" value="F:transmembrane transporter activity"/>
    <property type="evidence" value="ECO:0007669"/>
    <property type="project" value="InterPro"/>
</dbReference>
<proteinExistence type="inferred from homology"/>
<evidence type="ECO:0000256" key="8">
    <source>
        <dbReference type="ARBA" id="ARBA00041091"/>
    </source>
</evidence>
<reference evidence="12" key="1">
    <citation type="submission" date="2023-10" db="EMBL/GenBank/DDBJ databases">
        <title>Genome assemblies of two species of porcelain crab, Petrolisthes cinctipes and Petrolisthes manimaculis (Anomura: Porcellanidae).</title>
        <authorList>
            <person name="Angst P."/>
        </authorList>
    </citation>
    <scope>NUCLEOTIDE SEQUENCE</scope>
    <source>
        <strain evidence="12">PB745_01</strain>
        <tissue evidence="12">Gill</tissue>
    </source>
</reference>
<sequence length="522" mass="57095">MAKAPISIQAIESSCCVNVPERKRYKLYSSWMWILTFLTYCSYHMARKPISVVKNVLDKNCSEEIPPPGTDTNSTHWCNWPPFNEDNASNLLGYIDSTFLFTYAAAMFISGMVAERVDLRIFLSTGMVLSGLFCAMFGLGYTFEIHSIWYYILAQFLCGFVSATGWPGVVTALSNWFGKSKRGLIFGLWNIHTSLGNILGTLIASAFVTYNWSLSFVVPGIIIASLGVVVLFFLIPEPAMVGLPNPNAPKEGVATPPLQRRSIPEYSTATQEEAAGLLDSEVEQVSYIDKEVEAVSRQREEEAKESAIGFFSALMIPGVIEFSLCLFFAKLVSYTFLYWLPNYIYDNTSFGASVSANLSTFFDVGGMIGGVLAGLLSDSTGMAASTCSVMLVIAIPMMLIYLEFSSINVGVNIFLLIVVGILVNGPYSLITTAVSADLGTHESLRGSSKALATVSSIIDGTGSIGAAVGPLLAGLLSGSNWNNVFYMLMLSDVFALLLLTRLTTREVRQRLRQRRRNTHSHL</sequence>
<feature type="transmembrane region" description="Helical" evidence="10">
    <location>
        <begin position="148"/>
        <end position="173"/>
    </location>
</feature>
<dbReference type="InterPro" id="IPR000849">
    <property type="entry name" value="Sugar_P_transporter"/>
</dbReference>
<dbReference type="PANTHER" id="PTHR43184">
    <property type="entry name" value="MAJOR FACILITATOR SUPERFAMILY TRANSPORTER 16, ISOFORM B"/>
    <property type="match status" value="1"/>
</dbReference>
<feature type="transmembrane region" description="Helical" evidence="10">
    <location>
        <begin position="413"/>
        <end position="438"/>
    </location>
</feature>
<dbReference type="InterPro" id="IPR011701">
    <property type="entry name" value="MFS"/>
</dbReference>
<evidence type="ECO:0000256" key="3">
    <source>
        <dbReference type="ARBA" id="ARBA00022448"/>
    </source>
</evidence>
<feature type="transmembrane region" description="Helical" evidence="10">
    <location>
        <begin position="91"/>
        <end position="109"/>
    </location>
</feature>
<evidence type="ECO:0000256" key="5">
    <source>
        <dbReference type="ARBA" id="ARBA00022692"/>
    </source>
</evidence>
<evidence type="ECO:0000259" key="11">
    <source>
        <dbReference type="PROSITE" id="PS50850"/>
    </source>
</evidence>
<feature type="transmembrane region" description="Helical" evidence="10">
    <location>
        <begin position="484"/>
        <end position="504"/>
    </location>
</feature>
<evidence type="ECO:0000313" key="12">
    <source>
        <dbReference type="EMBL" id="KAK3857324.1"/>
    </source>
</evidence>
<evidence type="ECO:0000313" key="13">
    <source>
        <dbReference type="EMBL" id="KAK3857492.1"/>
    </source>
</evidence>
<comment type="similarity">
    <text evidence="2">Belongs to the major facilitator superfamily. Organophosphate:Pi antiporter (OPA) (TC 2.A.1.4) family.</text>
</comment>
<dbReference type="GO" id="GO:0016020">
    <property type="term" value="C:membrane"/>
    <property type="evidence" value="ECO:0007669"/>
    <property type="project" value="UniProtKB-SubCell"/>
</dbReference>
<evidence type="ECO:0000256" key="1">
    <source>
        <dbReference type="ARBA" id="ARBA00004141"/>
    </source>
</evidence>
<keyword evidence="7 10" id="KW-0472">Membrane</keyword>